<dbReference type="PANTHER" id="PTHR33050">
    <property type="entry name" value="REVERSE TRANSCRIPTASE DOMAIN-CONTAINING PROTEIN"/>
    <property type="match status" value="1"/>
</dbReference>
<organism evidence="2 3">
    <name type="scientific">Mytilus galloprovincialis</name>
    <name type="common">Mediterranean mussel</name>
    <dbReference type="NCBI Taxonomy" id="29158"/>
    <lineage>
        <taxon>Eukaryota</taxon>
        <taxon>Metazoa</taxon>
        <taxon>Spiralia</taxon>
        <taxon>Lophotrochozoa</taxon>
        <taxon>Mollusca</taxon>
        <taxon>Bivalvia</taxon>
        <taxon>Autobranchia</taxon>
        <taxon>Pteriomorphia</taxon>
        <taxon>Mytilida</taxon>
        <taxon>Mytiloidea</taxon>
        <taxon>Mytilidae</taxon>
        <taxon>Mytilinae</taxon>
        <taxon>Mytilus</taxon>
    </lineage>
</organism>
<dbReference type="InterPro" id="IPR043502">
    <property type="entry name" value="DNA/RNA_pol_sf"/>
</dbReference>
<comment type="caution">
    <text evidence="2">The sequence shown here is derived from an EMBL/GenBank/DDBJ whole genome shotgun (WGS) entry which is preliminary data.</text>
</comment>
<keyword evidence="3" id="KW-1185">Reference proteome</keyword>
<dbReference type="EMBL" id="UYJE01008523">
    <property type="protein sequence ID" value="VDI64551.1"/>
    <property type="molecule type" value="Genomic_DNA"/>
</dbReference>
<dbReference type="SUPFAM" id="SSF56672">
    <property type="entry name" value="DNA/RNA polymerases"/>
    <property type="match status" value="1"/>
</dbReference>
<evidence type="ECO:0000313" key="3">
    <source>
        <dbReference type="Proteomes" id="UP000596742"/>
    </source>
</evidence>
<dbReference type="Proteomes" id="UP000596742">
    <property type="component" value="Unassembled WGS sequence"/>
</dbReference>
<gene>
    <name evidence="2" type="ORF">MGAL_10B081858</name>
</gene>
<dbReference type="Gene3D" id="3.10.10.10">
    <property type="entry name" value="HIV Type 1 Reverse Transcriptase, subunit A, domain 1"/>
    <property type="match status" value="1"/>
</dbReference>
<dbReference type="InterPro" id="IPR052055">
    <property type="entry name" value="Hepadnavirus_pol/RT"/>
</dbReference>
<accession>A0A8B6GJU7</accession>
<dbReference type="InterPro" id="IPR043128">
    <property type="entry name" value="Rev_trsase/Diguanyl_cyclase"/>
</dbReference>
<dbReference type="AlphaFoldDB" id="A0A8B6GJU7"/>
<sequence length="639" mass="72679">MSRIANGSISVVGKVGQCQPPYLVMPITIEPSKPRMCHDERFLNLWIKDHPFTLDTLKDVPRVISENSYLSSLDDKSGYDHILLHPHSKMYFGLQFGGWFMVYNSIPFGFKASAFIYHTTGLVAMSYCRSLGVPGLLYIDDRLVPEWKGDSTDKADPYYLALKGLYIVCQVLVRLGYFLNLTKCVLTPTKCLKFLGMLCDSRKMAFILPQEKKISFSELKEKILANDEVALKTLQRFAGKCISFVLAIPGSRLYSREVNRAVGIAFKNSRPIKIYNELRAEISMWRFLDNWTGCAPWRDEKHLQVVLASDATPYKWGSFLVHQGKTKEFGDFWIQGQNSEEAIHVKEAFALLNTLKSVQSQLMDHRVDAFCDNMAVVKAWENQGGRDPSLNAVLKDIFYFTHEFNISLHVHFIASADNPADKESRRMSKADAKLSDEYWRFVEDKFGPHSIDLMALDSNVMLDSNGQPLKHFTPFPCKSSSGWKKGDKWYDATSGGNPACSLEVKNYLKAIQLEQAKSHVQQKQAKPLFLGKLKSVCEYLDARLQNPSLSLAEKYVVLRDQAFFKLQYFSGDRANDLGLVLIQEVKRFQGSSGIIFSHTVGKTLGNGKVNEFSVLRMEDNSYQRYQDYNLVRQTRVSST</sequence>
<dbReference type="CDD" id="cd09275">
    <property type="entry name" value="RNase_HI_RT_DIRS1"/>
    <property type="match status" value="1"/>
</dbReference>
<evidence type="ECO:0000313" key="2">
    <source>
        <dbReference type="EMBL" id="VDI64551.1"/>
    </source>
</evidence>
<protein>
    <recommendedName>
        <fullName evidence="1">Reverse transcriptase domain-containing protein</fullName>
    </recommendedName>
</protein>
<dbReference type="Pfam" id="PF00078">
    <property type="entry name" value="RVT_1"/>
    <property type="match status" value="1"/>
</dbReference>
<feature type="domain" description="Reverse transcriptase" evidence="1">
    <location>
        <begin position="64"/>
        <end position="197"/>
    </location>
</feature>
<reference evidence="2" key="1">
    <citation type="submission" date="2018-11" db="EMBL/GenBank/DDBJ databases">
        <authorList>
            <person name="Alioto T."/>
            <person name="Alioto T."/>
        </authorList>
    </citation>
    <scope>NUCLEOTIDE SEQUENCE</scope>
</reference>
<dbReference type="OrthoDB" id="6079920at2759"/>
<dbReference type="PANTHER" id="PTHR33050:SF7">
    <property type="entry name" value="RIBONUCLEASE H"/>
    <property type="match status" value="1"/>
</dbReference>
<name>A0A8B6GJU7_MYTGA</name>
<evidence type="ECO:0000259" key="1">
    <source>
        <dbReference type="Pfam" id="PF00078"/>
    </source>
</evidence>
<dbReference type="Gene3D" id="3.30.70.270">
    <property type="match status" value="1"/>
</dbReference>
<dbReference type="InterPro" id="IPR000477">
    <property type="entry name" value="RT_dom"/>
</dbReference>
<proteinExistence type="predicted"/>